<dbReference type="EMBL" id="CP015098">
    <property type="protein sequence ID" value="AMW15063.1"/>
    <property type="molecule type" value="Genomic_DNA"/>
</dbReference>
<dbReference type="GO" id="GO:0043531">
    <property type="term" value="F:ADP binding"/>
    <property type="evidence" value="ECO:0007669"/>
    <property type="project" value="InterPro"/>
</dbReference>
<evidence type="ECO:0000256" key="1">
    <source>
        <dbReference type="ARBA" id="ARBA00005820"/>
    </source>
</evidence>
<evidence type="ECO:0000256" key="4">
    <source>
        <dbReference type="PROSITE-ProRule" id="PRU01091"/>
    </source>
</evidence>
<dbReference type="Pfam" id="PF13424">
    <property type="entry name" value="TPR_12"/>
    <property type="match status" value="1"/>
</dbReference>
<dbReference type="InterPro" id="IPR005158">
    <property type="entry name" value="BTAD"/>
</dbReference>
<dbReference type="SMART" id="SM00382">
    <property type="entry name" value="AAA"/>
    <property type="match status" value="1"/>
</dbReference>
<proteinExistence type="inferred from homology"/>
<dbReference type="InterPro" id="IPR027417">
    <property type="entry name" value="P-loop_NTPase"/>
</dbReference>
<dbReference type="InterPro" id="IPR002182">
    <property type="entry name" value="NB-ARC"/>
</dbReference>
<keyword evidence="3 4" id="KW-0238">DNA-binding</keyword>
<accession>A0A143CCA5</accession>
<evidence type="ECO:0000259" key="6">
    <source>
        <dbReference type="PROSITE" id="PS51755"/>
    </source>
</evidence>
<sequence>MEFRLLGGIEAHGSGEPVDLGPARQQTVLAALLMDVNRTVATDQLVYRVWGEDPARRARDTLYSYLSRLRGVLPRAGVDISRRSGGYAVVTDALAVDVHRFRHLLEKAHRAADDRAAAAAFQEALAVWRGTPFAGVDTPWFNAAREALSRERLAAELDCVDVRLRLGEHTVLLPALSDRSAAHPLDERLAAQYMVALYRCGRQADALAHYRRVRATLAQELGIDPGTELQRLHQAILSGSPELNPQPAAPPIAAAPVRNTSEVAWTVQCQLPLDAPGFVGRAAVIRRLEEELTAAATVPVILSGSPGVGKTALAVHLCHRLRAAFPDGQWYVRLSGTGDRPRDPAEVLSALLRTCGQEPHTIPEPLEDRAAVFRGRLADRKVLLVLDNAADAEQVRPLLPGTTGVAVLVTSRSDLRGLTASHAARTTPLDVLAPAEARALLASTLGAQRVGDEPEAAERLAELCARLPLALRIAAANLAARPGRSLTGYATELAADGRLTKLSVTGDRQAAVRTAFDHSYAALEPDTAHLFALLGLHPGPDFTAEAAAALIASPIGVAERLLDQLTTAGLVQHTASDRFQFHDLLRLYAAEHAAADPGQAAAWRRLCDWYLATADAATAFGYTGIVQLPRTRVESTRFDDRHQALAWLESERANLVAVITHAAEAGPHRIAWQLADQLRPYFYRRRHQTEWEAAMTAGLRAAEHEGEALAQAAMQHGFFLLRQHAGDIQAALEAVHLALEGYRRTGFTSGEGAILTNLALHYGQRGQMRHALDWMEKSIAIARSLGRPIQVGRGLNMAGLIHSYLGELDRALERTTEAIETYLKAGHQSLTISPRINRAIAHHALGQYEEALADGTEALRLCHSHQQRHSVAGAHELLARVYRDTGQTDLAYTHAEQALQRARETGDPANETDSLITLGSLHRLRCRLDLALARLEEALTITCRCDFRHQEAEVNAQLAHAHLASGSAPTATHHAHQALALARALDLRPAEHRALTALAAIAHTTGTPAEAADHTAQAQRIQNETRYHPSPADEPQVTHFPGPAATGSGS</sequence>
<feature type="DNA-binding region" description="OmpR/PhoB-type" evidence="4">
    <location>
        <begin position="1"/>
        <end position="91"/>
    </location>
</feature>
<dbReference type="InterPro" id="IPR011990">
    <property type="entry name" value="TPR-like_helical_dom_sf"/>
</dbReference>
<dbReference type="Gene3D" id="1.10.10.10">
    <property type="entry name" value="Winged helix-like DNA-binding domain superfamily/Winged helix DNA-binding domain"/>
    <property type="match status" value="1"/>
</dbReference>
<dbReference type="SUPFAM" id="SSF46894">
    <property type="entry name" value="C-terminal effector domain of the bipartite response regulators"/>
    <property type="match status" value="1"/>
</dbReference>
<keyword evidence="2" id="KW-0902">Two-component regulatory system</keyword>
<dbReference type="Proteomes" id="UP000076096">
    <property type="component" value="Chromosome"/>
</dbReference>
<dbReference type="Pfam" id="PF00931">
    <property type="entry name" value="NB-ARC"/>
    <property type="match status" value="1"/>
</dbReference>
<evidence type="ECO:0000256" key="3">
    <source>
        <dbReference type="ARBA" id="ARBA00023125"/>
    </source>
</evidence>
<dbReference type="GO" id="GO:0003677">
    <property type="term" value="F:DNA binding"/>
    <property type="evidence" value="ECO:0007669"/>
    <property type="project" value="UniProtKB-UniRule"/>
</dbReference>
<dbReference type="SUPFAM" id="SSF48452">
    <property type="entry name" value="TPR-like"/>
    <property type="match status" value="3"/>
</dbReference>
<evidence type="ECO:0000256" key="5">
    <source>
        <dbReference type="SAM" id="MobiDB-lite"/>
    </source>
</evidence>
<dbReference type="SMART" id="SM00862">
    <property type="entry name" value="Trans_reg_C"/>
    <property type="match status" value="1"/>
</dbReference>
<dbReference type="STRING" id="1783515.A4E84_39785"/>
<dbReference type="SMART" id="SM01043">
    <property type="entry name" value="BTAD"/>
    <property type="match status" value="1"/>
</dbReference>
<dbReference type="AlphaFoldDB" id="A0A143CCA5"/>
<name>A0A143CCA5_9ACTN</name>
<comment type="similarity">
    <text evidence="1">Belongs to the AfsR/DnrI/RedD regulatory family.</text>
</comment>
<dbReference type="InterPro" id="IPR019734">
    <property type="entry name" value="TPR_rpt"/>
</dbReference>
<dbReference type="InterPro" id="IPR036388">
    <property type="entry name" value="WH-like_DNA-bd_sf"/>
</dbReference>
<dbReference type="SMART" id="SM00028">
    <property type="entry name" value="TPR"/>
    <property type="match status" value="7"/>
</dbReference>
<evidence type="ECO:0000313" key="8">
    <source>
        <dbReference type="Proteomes" id="UP000076096"/>
    </source>
</evidence>
<dbReference type="Gene3D" id="1.25.40.10">
    <property type="entry name" value="Tetratricopeptide repeat domain"/>
    <property type="match status" value="3"/>
</dbReference>
<dbReference type="PROSITE" id="PS51755">
    <property type="entry name" value="OMPR_PHOB"/>
    <property type="match status" value="1"/>
</dbReference>
<organism evidence="7 8">
    <name type="scientific">Streptomyces qaidamensis</name>
    <dbReference type="NCBI Taxonomy" id="1783515"/>
    <lineage>
        <taxon>Bacteria</taxon>
        <taxon>Bacillati</taxon>
        <taxon>Actinomycetota</taxon>
        <taxon>Actinomycetes</taxon>
        <taxon>Kitasatosporales</taxon>
        <taxon>Streptomycetaceae</taxon>
        <taxon>Streptomyces</taxon>
        <taxon>Streptomyces aurantiacus group</taxon>
    </lineage>
</organism>
<dbReference type="RefSeq" id="WP_062931191.1">
    <property type="nucleotide sequence ID" value="NZ_CP015098.1"/>
</dbReference>
<dbReference type="CDD" id="cd15831">
    <property type="entry name" value="BTAD"/>
    <property type="match status" value="1"/>
</dbReference>
<protein>
    <submittedName>
        <fullName evidence="7">Transcriptional regulator, SARP family protein</fullName>
    </submittedName>
</protein>
<dbReference type="GO" id="GO:0006355">
    <property type="term" value="P:regulation of DNA-templated transcription"/>
    <property type="evidence" value="ECO:0007669"/>
    <property type="project" value="InterPro"/>
</dbReference>
<dbReference type="Pfam" id="PF03704">
    <property type="entry name" value="BTAD"/>
    <property type="match status" value="1"/>
</dbReference>
<feature type="domain" description="OmpR/PhoB-type" evidence="6">
    <location>
        <begin position="1"/>
        <end position="91"/>
    </location>
</feature>
<dbReference type="KEGG" id="stsi:A4E84_39785"/>
<evidence type="ECO:0000313" key="7">
    <source>
        <dbReference type="EMBL" id="AMW15063.1"/>
    </source>
</evidence>
<dbReference type="GO" id="GO:0000160">
    <property type="term" value="P:phosphorelay signal transduction system"/>
    <property type="evidence" value="ECO:0007669"/>
    <property type="project" value="UniProtKB-KW"/>
</dbReference>
<evidence type="ECO:0000256" key="2">
    <source>
        <dbReference type="ARBA" id="ARBA00023012"/>
    </source>
</evidence>
<gene>
    <name evidence="7" type="ORF">A4E84_39785</name>
</gene>
<reference evidence="8" key="1">
    <citation type="submission" date="2016-04" db="EMBL/GenBank/DDBJ databases">
        <authorList>
            <person name="Zhang B."/>
        </authorList>
    </citation>
    <scope>NUCLEOTIDE SEQUENCE [LARGE SCALE GENOMIC DNA]</scope>
    <source>
        <strain evidence="8">S10</strain>
    </source>
</reference>
<dbReference type="InterPro" id="IPR003593">
    <property type="entry name" value="AAA+_ATPase"/>
</dbReference>
<dbReference type="PANTHER" id="PTHR47691">
    <property type="entry name" value="REGULATOR-RELATED"/>
    <property type="match status" value="1"/>
</dbReference>
<dbReference type="PANTHER" id="PTHR47691:SF3">
    <property type="entry name" value="HTH-TYPE TRANSCRIPTIONAL REGULATOR RV0890C-RELATED"/>
    <property type="match status" value="1"/>
</dbReference>
<dbReference type="Gene3D" id="3.40.50.300">
    <property type="entry name" value="P-loop containing nucleotide triphosphate hydrolases"/>
    <property type="match status" value="1"/>
</dbReference>
<dbReference type="PRINTS" id="PR00364">
    <property type="entry name" value="DISEASERSIST"/>
</dbReference>
<feature type="region of interest" description="Disordered" evidence="5">
    <location>
        <begin position="1009"/>
        <end position="1050"/>
    </location>
</feature>
<keyword evidence="8" id="KW-1185">Reference proteome</keyword>
<dbReference type="SUPFAM" id="SSF52540">
    <property type="entry name" value="P-loop containing nucleoside triphosphate hydrolases"/>
    <property type="match status" value="1"/>
</dbReference>
<dbReference type="InterPro" id="IPR001867">
    <property type="entry name" value="OmpR/PhoB-type_DNA-bd"/>
</dbReference>
<dbReference type="InterPro" id="IPR016032">
    <property type="entry name" value="Sig_transdc_resp-reg_C-effctor"/>
</dbReference>